<feature type="compositionally biased region" description="Acidic residues" evidence="3">
    <location>
        <begin position="212"/>
        <end position="234"/>
    </location>
</feature>
<dbReference type="GeneID" id="19955343"/>
<dbReference type="PANTHER" id="PTHR21686:SF12">
    <property type="entry name" value="DEOXYNUCLEOTIDYLTRANSFERASE TERMINAL-INTERACTING PROTEIN 2"/>
    <property type="match status" value="1"/>
</dbReference>
<dbReference type="eggNOG" id="KOG3100">
    <property type="taxonomic scope" value="Eukaryota"/>
</dbReference>
<keyword evidence="6" id="KW-1185">Reference proteome</keyword>
<feature type="compositionally biased region" description="Basic and acidic residues" evidence="3">
    <location>
        <begin position="39"/>
        <end position="59"/>
    </location>
</feature>
<comment type="subcellular location">
    <subcellularLocation>
        <location evidence="1">Nucleus</location>
        <location evidence="1">Nucleolus</location>
    </subcellularLocation>
</comment>
<sequence length="534" mass="57709">MVATRRSLRLSLGGTESTASASPPPRRAPRGKAAAATDAPKEAEAVKSEAKTVKSEAKATKKTTKKAADDVAPKARATRGKRVTRASLSKSDIDALAQVAQEVAAKEAAEDDAAKQGAPVEVIDIVSEDDVTVLETAADETKLEARHEAVVADISAKDEASAQEEEVSAHEEVVSAEETESAEDFAADGTESAEEAEIEAESIQDVMSAEEATADETTADESMGDEADTAEEATEAAMQEEVVDEASAVEEDEHIAMASASDDEEADEEHIAMAPASDDDEHIAMAPVAADDAAPDADMEEDDDDDLNALVGMAMASFQAPPPPTNAAATATSDAPLALVSSTLESGVSYDNLYMKFNGRKCARGAELVPERKLTEEVSQLQKQAAYKAKMDAANSGAHEKKVSQDRLQSSRKWFNMTSNEMTDEAKRDMQLIKMRNYLDPKRFYKSSDHKKGNLPKVFQVGTVIEGAAEYKSNRLTRKERQQTFTEEIMHDQAIRSYTKRKFNDIQAARANTSKHKKPFKKAKHYNKVMPSNV</sequence>
<name>T0Q2E8_SAPDV</name>
<dbReference type="VEuPathDB" id="FungiDB:SDRG_14616"/>
<proteinExistence type="predicted"/>
<feature type="compositionally biased region" description="Acidic residues" evidence="3">
    <location>
        <begin position="293"/>
        <end position="304"/>
    </location>
</feature>
<feature type="compositionally biased region" description="Basic residues" evidence="3">
    <location>
        <begin position="513"/>
        <end position="527"/>
    </location>
</feature>
<organism evidence="5 6">
    <name type="scientific">Saprolegnia diclina (strain VS20)</name>
    <dbReference type="NCBI Taxonomy" id="1156394"/>
    <lineage>
        <taxon>Eukaryota</taxon>
        <taxon>Sar</taxon>
        <taxon>Stramenopiles</taxon>
        <taxon>Oomycota</taxon>
        <taxon>Saprolegniomycetes</taxon>
        <taxon>Saprolegniales</taxon>
        <taxon>Saprolegniaceae</taxon>
        <taxon>Saprolegnia</taxon>
    </lineage>
</organism>
<accession>T0Q2E8</accession>
<keyword evidence="2" id="KW-0539">Nucleus</keyword>
<evidence type="ECO:0000256" key="3">
    <source>
        <dbReference type="SAM" id="MobiDB-lite"/>
    </source>
</evidence>
<dbReference type="STRING" id="1156394.T0Q2E8"/>
<dbReference type="EMBL" id="JH767206">
    <property type="protein sequence ID" value="EQC27560.1"/>
    <property type="molecule type" value="Genomic_DNA"/>
</dbReference>
<reference evidence="5 6" key="1">
    <citation type="submission" date="2012-04" db="EMBL/GenBank/DDBJ databases">
        <title>The Genome Sequence of Saprolegnia declina VS20.</title>
        <authorList>
            <consortium name="The Broad Institute Genome Sequencing Platform"/>
            <person name="Russ C."/>
            <person name="Nusbaum C."/>
            <person name="Tyler B."/>
            <person name="van West P."/>
            <person name="Dieguez-Uribeondo J."/>
            <person name="de Bruijn I."/>
            <person name="Tripathy S."/>
            <person name="Jiang R."/>
            <person name="Young S.K."/>
            <person name="Zeng Q."/>
            <person name="Gargeya S."/>
            <person name="Fitzgerald M."/>
            <person name="Haas B."/>
            <person name="Abouelleil A."/>
            <person name="Alvarado L."/>
            <person name="Arachchi H.M."/>
            <person name="Berlin A."/>
            <person name="Chapman S.B."/>
            <person name="Goldberg J."/>
            <person name="Griggs A."/>
            <person name="Gujja S."/>
            <person name="Hansen M."/>
            <person name="Howarth C."/>
            <person name="Imamovic A."/>
            <person name="Larimer J."/>
            <person name="McCowen C."/>
            <person name="Montmayeur A."/>
            <person name="Murphy C."/>
            <person name="Neiman D."/>
            <person name="Pearson M."/>
            <person name="Priest M."/>
            <person name="Roberts A."/>
            <person name="Saif S."/>
            <person name="Shea T."/>
            <person name="Sisk P."/>
            <person name="Sykes S."/>
            <person name="Wortman J."/>
            <person name="Nusbaum C."/>
            <person name="Birren B."/>
        </authorList>
    </citation>
    <scope>NUCLEOTIDE SEQUENCE [LARGE SCALE GENOMIC DNA]</scope>
    <source>
        <strain evidence="5 6">VS20</strain>
    </source>
</reference>
<dbReference type="PANTHER" id="PTHR21686">
    <property type="entry name" value="DEOXYNUCLEOTIDYLTRANSFERASE TERMINAL-INTERACTING PROTEIN 2"/>
    <property type="match status" value="1"/>
</dbReference>
<feature type="compositionally biased region" description="Acidic residues" evidence="3">
    <location>
        <begin position="174"/>
        <end position="202"/>
    </location>
</feature>
<dbReference type="GO" id="GO:0006396">
    <property type="term" value="P:RNA processing"/>
    <property type="evidence" value="ECO:0007669"/>
    <property type="project" value="TreeGrafter"/>
</dbReference>
<dbReference type="GO" id="GO:0003723">
    <property type="term" value="F:RNA binding"/>
    <property type="evidence" value="ECO:0007669"/>
    <property type="project" value="TreeGrafter"/>
</dbReference>
<feature type="compositionally biased region" description="Acidic residues" evidence="3">
    <location>
        <begin position="241"/>
        <end position="253"/>
    </location>
</feature>
<dbReference type="RefSeq" id="XP_008618980.1">
    <property type="nucleotide sequence ID" value="XM_008620758.1"/>
</dbReference>
<feature type="region of interest" description="Disordered" evidence="3">
    <location>
        <begin position="1"/>
        <end position="90"/>
    </location>
</feature>
<dbReference type="InterPro" id="IPR039883">
    <property type="entry name" value="Fcf2/DNTTIP2"/>
</dbReference>
<dbReference type="Pfam" id="PF08698">
    <property type="entry name" value="Fcf2"/>
    <property type="match status" value="1"/>
</dbReference>
<evidence type="ECO:0000256" key="2">
    <source>
        <dbReference type="ARBA" id="ARBA00023242"/>
    </source>
</evidence>
<feature type="domain" description="Fcf2 pre-rRNA processing C-terminal" evidence="4">
    <location>
        <begin position="410"/>
        <end position="502"/>
    </location>
</feature>
<dbReference type="OrthoDB" id="427886at2759"/>
<feature type="region of interest" description="Disordered" evidence="3">
    <location>
        <begin position="510"/>
        <end position="534"/>
    </location>
</feature>
<dbReference type="Proteomes" id="UP000030762">
    <property type="component" value="Unassembled WGS sequence"/>
</dbReference>
<protein>
    <recommendedName>
        <fullName evidence="4">Fcf2 pre-rRNA processing C-terminal domain-containing protein</fullName>
    </recommendedName>
</protein>
<dbReference type="InParanoid" id="T0Q2E8"/>
<evidence type="ECO:0000259" key="4">
    <source>
        <dbReference type="Pfam" id="PF08698"/>
    </source>
</evidence>
<dbReference type="InterPro" id="IPR014810">
    <property type="entry name" value="Fcf2_C"/>
</dbReference>
<evidence type="ECO:0000313" key="5">
    <source>
        <dbReference type="EMBL" id="EQC27560.1"/>
    </source>
</evidence>
<feature type="region of interest" description="Disordered" evidence="3">
    <location>
        <begin position="154"/>
        <end position="304"/>
    </location>
</feature>
<gene>
    <name evidence="5" type="ORF">SDRG_14616</name>
</gene>
<evidence type="ECO:0000256" key="1">
    <source>
        <dbReference type="ARBA" id="ARBA00004604"/>
    </source>
</evidence>
<dbReference type="GO" id="GO:0005730">
    <property type="term" value="C:nucleolus"/>
    <property type="evidence" value="ECO:0007669"/>
    <property type="project" value="UniProtKB-SubCell"/>
</dbReference>
<dbReference type="AlphaFoldDB" id="T0Q2E8"/>
<dbReference type="OMA" id="AHTHDIL"/>
<evidence type="ECO:0000313" key="6">
    <source>
        <dbReference type="Proteomes" id="UP000030762"/>
    </source>
</evidence>